<accession>A0A9W4XGZ7</accession>
<evidence type="ECO:0000313" key="2">
    <source>
        <dbReference type="Proteomes" id="UP001152885"/>
    </source>
</evidence>
<proteinExistence type="predicted"/>
<organism evidence="1 2">
    <name type="scientific">Candida verbasci</name>
    <dbReference type="NCBI Taxonomy" id="1227364"/>
    <lineage>
        <taxon>Eukaryota</taxon>
        <taxon>Fungi</taxon>
        <taxon>Dikarya</taxon>
        <taxon>Ascomycota</taxon>
        <taxon>Saccharomycotina</taxon>
        <taxon>Pichiomycetes</taxon>
        <taxon>Debaryomycetaceae</taxon>
        <taxon>Candida/Lodderomyces clade</taxon>
        <taxon>Candida</taxon>
    </lineage>
</organism>
<keyword evidence="2" id="KW-1185">Reference proteome</keyword>
<name>A0A9W4XGZ7_9ASCO</name>
<comment type="caution">
    <text evidence="1">The sequence shown here is derived from an EMBL/GenBank/DDBJ whole genome shotgun (WGS) entry which is preliminary data.</text>
</comment>
<dbReference type="AlphaFoldDB" id="A0A9W4XGZ7"/>
<evidence type="ECO:0000313" key="1">
    <source>
        <dbReference type="EMBL" id="CAI5758444.1"/>
    </source>
</evidence>
<dbReference type="EMBL" id="CANTUO010000003">
    <property type="protein sequence ID" value="CAI5758444.1"/>
    <property type="molecule type" value="Genomic_DNA"/>
</dbReference>
<sequence>MLQLINIPVQNELKFLFKEYLKLIKCRLSYIKYIHKTLKFDDLEIMNNYSSLLNKLASIQMTLIKSVGAGSTLSYNFKLLFSYYEVKVREYNFELNYKKFTTLSYKVGCDNTDDDDEMNDSDIRLVDLELRVFNLIANYVERVEFNVDVNREQIVDFNEHEQNVYSGLL</sequence>
<dbReference type="Proteomes" id="UP001152885">
    <property type="component" value="Unassembled WGS sequence"/>
</dbReference>
<reference evidence="1" key="1">
    <citation type="submission" date="2022-12" db="EMBL/GenBank/DDBJ databases">
        <authorList>
            <person name="Brejova B."/>
        </authorList>
    </citation>
    <scope>NUCLEOTIDE SEQUENCE</scope>
</reference>
<gene>
    <name evidence="1" type="ORF">CANVERA_P2956</name>
</gene>
<protein>
    <submittedName>
        <fullName evidence="1">Uncharacterized protein</fullName>
    </submittedName>
</protein>